<gene>
    <name evidence="1" type="ORF">A2919_02260</name>
</gene>
<dbReference type="EMBL" id="MHOH01000011">
    <property type="protein sequence ID" value="OGZ60852.1"/>
    <property type="molecule type" value="Genomic_DNA"/>
</dbReference>
<protein>
    <submittedName>
        <fullName evidence="1">Uncharacterized protein</fullName>
    </submittedName>
</protein>
<evidence type="ECO:0000313" key="1">
    <source>
        <dbReference type="EMBL" id="OGZ60852.1"/>
    </source>
</evidence>
<reference evidence="1 2" key="1">
    <citation type="journal article" date="2016" name="Nat. Commun.">
        <title>Thousands of microbial genomes shed light on interconnected biogeochemical processes in an aquifer system.</title>
        <authorList>
            <person name="Anantharaman K."/>
            <person name="Brown C.T."/>
            <person name="Hug L.A."/>
            <person name="Sharon I."/>
            <person name="Castelle C.J."/>
            <person name="Probst A.J."/>
            <person name="Thomas B.C."/>
            <person name="Singh A."/>
            <person name="Wilkins M.J."/>
            <person name="Karaoz U."/>
            <person name="Brodie E.L."/>
            <person name="Williams K.H."/>
            <person name="Hubbard S.S."/>
            <person name="Banfield J.F."/>
        </authorList>
    </citation>
    <scope>NUCLEOTIDE SEQUENCE [LARGE SCALE GENOMIC DNA]</scope>
</reference>
<name>A0A1G2HEE3_9BACT</name>
<sequence>MVKKDTTPVAEIPEAAEEEEYKEPVPALKVGTRVRVLVPSRGIAVYTLGRNPLGFGRVYTRRVGGETSKMASRSRDEAFLNQPVINGQIPKVERELFGTVDGAFRNTADGETYTRIALEGRRESWIYARDFIEPI</sequence>
<proteinExistence type="predicted"/>
<accession>A0A1G2HEE3</accession>
<dbReference type="AlphaFoldDB" id="A0A1G2HEE3"/>
<evidence type="ECO:0000313" key="2">
    <source>
        <dbReference type="Proteomes" id="UP000178835"/>
    </source>
</evidence>
<dbReference type="Proteomes" id="UP000178835">
    <property type="component" value="Unassembled WGS sequence"/>
</dbReference>
<organism evidence="1 2">
    <name type="scientific">Candidatus Spechtbacteria bacterium RIFCSPLOWO2_01_FULL_43_12</name>
    <dbReference type="NCBI Taxonomy" id="1802162"/>
    <lineage>
        <taxon>Bacteria</taxon>
        <taxon>Candidatus Spechtiibacteriota</taxon>
    </lineage>
</organism>
<comment type="caution">
    <text evidence="1">The sequence shown here is derived from an EMBL/GenBank/DDBJ whole genome shotgun (WGS) entry which is preliminary data.</text>
</comment>